<dbReference type="CDD" id="cd01949">
    <property type="entry name" value="GGDEF"/>
    <property type="match status" value="1"/>
</dbReference>
<dbReference type="GO" id="GO:0043709">
    <property type="term" value="P:cell adhesion involved in single-species biofilm formation"/>
    <property type="evidence" value="ECO:0007669"/>
    <property type="project" value="TreeGrafter"/>
</dbReference>
<dbReference type="InterPro" id="IPR000160">
    <property type="entry name" value="GGDEF_dom"/>
</dbReference>
<dbReference type="InterPro" id="IPR043128">
    <property type="entry name" value="Rev_trsase/Diguanyl_cyclase"/>
</dbReference>
<dbReference type="GO" id="GO:0052621">
    <property type="term" value="F:diguanylate cyclase activity"/>
    <property type="evidence" value="ECO:0007669"/>
    <property type="project" value="UniProtKB-EC"/>
</dbReference>
<evidence type="ECO:0000256" key="1">
    <source>
        <dbReference type="ARBA" id="ARBA00012528"/>
    </source>
</evidence>
<organism evidence="4 5">
    <name type="scientific">Vibrio amylolyticus</name>
    <dbReference type="NCBI Taxonomy" id="2847292"/>
    <lineage>
        <taxon>Bacteria</taxon>
        <taxon>Pseudomonadati</taxon>
        <taxon>Pseudomonadota</taxon>
        <taxon>Gammaproteobacteria</taxon>
        <taxon>Vibrionales</taxon>
        <taxon>Vibrionaceae</taxon>
        <taxon>Vibrio</taxon>
    </lineage>
</organism>
<dbReference type="GO" id="GO:0005886">
    <property type="term" value="C:plasma membrane"/>
    <property type="evidence" value="ECO:0007669"/>
    <property type="project" value="TreeGrafter"/>
</dbReference>
<dbReference type="EC" id="2.7.7.65" evidence="1"/>
<dbReference type="RefSeq" id="WP_248010071.1">
    <property type="nucleotide sequence ID" value="NZ_JAJHVV010000011.1"/>
</dbReference>
<dbReference type="EMBL" id="JAJHVV010000011">
    <property type="protein sequence ID" value="MCK6264992.1"/>
    <property type="molecule type" value="Genomic_DNA"/>
</dbReference>
<keyword evidence="5" id="KW-1185">Reference proteome</keyword>
<dbReference type="GO" id="GO:1902201">
    <property type="term" value="P:negative regulation of bacterial-type flagellum-dependent cell motility"/>
    <property type="evidence" value="ECO:0007669"/>
    <property type="project" value="TreeGrafter"/>
</dbReference>
<dbReference type="InterPro" id="IPR050469">
    <property type="entry name" value="Diguanylate_Cyclase"/>
</dbReference>
<protein>
    <recommendedName>
        <fullName evidence="1">diguanylate cyclase</fullName>
        <ecNumber evidence="1">2.7.7.65</ecNumber>
    </recommendedName>
</protein>
<comment type="caution">
    <text evidence="4">The sequence shown here is derived from an EMBL/GenBank/DDBJ whole genome shotgun (WGS) entry which is preliminary data.</text>
</comment>
<feature type="domain" description="GGDEF" evidence="3">
    <location>
        <begin position="133"/>
        <end position="249"/>
    </location>
</feature>
<dbReference type="Pfam" id="PF00990">
    <property type="entry name" value="GGDEF"/>
    <property type="match status" value="1"/>
</dbReference>
<accession>A0A9X1XL76</accession>
<evidence type="ECO:0000313" key="4">
    <source>
        <dbReference type="EMBL" id="MCK6264992.1"/>
    </source>
</evidence>
<dbReference type="PANTHER" id="PTHR45138">
    <property type="entry name" value="REGULATORY COMPONENTS OF SENSORY TRANSDUCTION SYSTEM"/>
    <property type="match status" value="1"/>
</dbReference>
<sequence length="249" mass="28420">MLFVSISMMALSYFIEIDSYYDLLFESNSLFLTIYIYFISRKVIKNNRILMLGLLLLASNQAYDVITEIKVLDDWANRHDLTHTFLEDGVLQISFLLIAFGVTRLLQQAHHEAALDELTGLYNRKELSSIKKSQFDVIYFDINELKKINDNKGHAVGDLLIIRFSQALKIAKQKGEQVFRIGGDEFVVIAEVGRAQDYVDSMHRTLEGEQITFSYGFETTLLKNFDDALAKADAAMYKMKSSLNKGGEL</sequence>
<dbReference type="PROSITE" id="PS50887">
    <property type="entry name" value="GGDEF"/>
    <property type="match status" value="1"/>
</dbReference>
<dbReference type="NCBIfam" id="TIGR00254">
    <property type="entry name" value="GGDEF"/>
    <property type="match status" value="1"/>
</dbReference>
<dbReference type="AlphaFoldDB" id="A0A9X1XL76"/>
<evidence type="ECO:0000256" key="2">
    <source>
        <dbReference type="ARBA" id="ARBA00034247"/>
    </source>
</evidence>
<dbReference type="InterPro" id="IPR029787">
    <property type="entry name" value="Nucleotide_cyclase"/>
</dbReference>
<dbReference type="PANTHER" id="PTHR45138:SF9">
    <property type="entry name" value="DIGUANYLATE CYCLASE DGCM-RELATED"/>
    <property type="match status" value="1"/>
</dbReference>
<gene>
    <name evidence="4" type="ORF">KP803_17065</name>
</gene>
<dbReference type="Gene3D" id="3.30.70.270">
    <property type="match status" value="1"/>
</dbReference>
<proteinExistence type="predicted"/>
<reference evidence="4" key="1">
    <citation type="submission" date="2021-11" db="EMBL/GenBank/DDBJ databases">
        <title>Vibrio ZSDE26 sp. nov. and Vibrio ZSDZ34 sp. nov., isolated from coastal seawater in Qingdao.</title>
        <authorList>
            <person name="Zhang P."/>
        </authorList>
    </citation>
    <scope>NUCLEOTIDE SEQUENCE</scope>
    <source>
        <strain evidence="4">ZSDE26</strain>
    </source>
</reference>
<name>A0A9X1XL76_9VIBR</name>
<evidence type="ECO:0000259" key="3">
    <source>
        <dbReference type="PROSITE" id="PS50887"/>
    </source>
</evidence>
<dbReference type="SUPFAM" id="SSF55073">
    <property type="entry name" value="Nucleotide cyclase"/>
    <property type="match status" value="1"/>
</dbReference>
<dbReference type="SMART" id="SM00267">
    <property type="entry name" value="GGDEF"/>
    <property type="match status" value="1"/>
</dbReference>
<dbReference type="Proteomes" id="UP001139559">
    <property type="component" value="Unassembled WGS sequence"/>
</dbReference>
<comment type="catalytic activity">
    <reaction evidence="2">
        <text>2 GTP = 3',3'-c-di-GMP + 2 diphosphate</text>
        <dbReference type="Rhea" id="RHEA:24898"/>
        <dbReference type="ChEBI" id="CHEBI:33019"/>
        <dbReference type="ChEBI" id="CHEBI:37565"/>
        <dbReference type="ChEBI" id="CHEBI:58805"/>
        <dbReference type="EC" id="2.7.7.65"/>
    </reaction>
</comment>
<evidence type="ECO:0000313" key="5">
    <source>
        <dbReference type="Proteomes" id="UP001139559"/>
    </source>
</evidence>